<dbReference type="AlphaFoldDB" id="A0A8R2F819"/>
<evidence type="ECO:0000313" key="2">
    <source>
        <dbReference type="EnsemblMetazoa" id="XP_008182024.1"/>
    </source>
</evidence>
<keyword evidence="1" id="KW-0812">Transmembrane</keyword>
<protein>
    <submittedName>
        <fullName evidence="2">Uncharacterized protein</fullName>
    </submittedName>
</protein>
<proteinExistence type="predicted"/>
<reference evidence="2" key="2">
    <citation type="submission" date="2022-06" db="UniProtKB">
        <authorList>
            <consortium name="EnsemblMetazoa"/>
        </authorList>
    </citation>
    <scope>IDENTIFICATION</scope>
</reference>
<dbReference type="GeneID" id="103309124"/>
<dbReference type="Proteomes" id="UP000007819">
    <property type="component" value="Chromosome X"/>
</dbReference>
<sequence>MSPMKTSTIQRLELCVAVLLARWLAHLLIVFGDRLRFDGIFAWLDSQIVLSWSVNPHTCYTVFISNRVHLVHQLVPSCRWGYVWSAKNPTNCASRGLLPSDLVKHILYWSGPAFLKDTVESWDMQIYPILLISQHDQSCCLDASLRRLSPKTEIPIRVSDSRGT</sequence>
<dbReference type="PANTHER" id="PTHR47331">
    <property type="entry name" value="PHD-TYPE DOMAIN-CONTAINING PROTEIN"/>
    <property type="match status" value="1"/>
</dbReference>
<evidence type="ECO:0000313" key="3">
    <source>
        <dbReference type="Proteomes" id="UP000007819"/>
    </source>
</evidence>
<evidence type="ECO:0000256" key="1">
    <source>
        <dbReference type="SAM" id="Phobius"/>
    </source>
</evidence>
<dbReference type="RefSeq" id="XP_008182024.1">
    <property type="nucleotide sequence ID" value="XM_008183802.1"/>
</dbReference>
<reference evidence="3" key="1">
    <citation type="submission" date="2010-06" db="EMBL/GenBank/DDBJ databases">
        <authorList>
            <person name="Jiang H."/>
            <person name="Abraham K."/>
            <person name="Ali S."/>
            <person name="Alsbrooks S.L."/>
            <person name="Anim B.N."/>
            <person name="Anosike U.S."/>
            <person name="Attaway T."/>
            <person name="Bandaranaike D.P."/>
            <person name="Battles P.K."/>
            <person name="Bell S.N."/>
            <person name="Bell A.V."/>
            <person name="Beltran B."/>
            <person name="Bickham C."/>
            <person name="Bustamante Y."/>
            <person name="Caleb T."/>
            <person name="Canada A."/>
            <person name="Cardenas V."/>
            <person name="Carter K."/>
            <person name="Chacko J."/>
            <person name="Chandrabose M.N."/>
            <person name="Chavez D."/>
            <person name="Chavez A."/>
            <person name="Chen L."/>
            <person name="Chu H.-S."/>
            <person name="Claassen K.J."/>
            <person name="Cockrell R."/>
            <person name="Collins M."/>
            <person name="Cooper J.A."/>
            <person name="Cree A."/>
            <person name="Curry S.M."/>
            <person name="Da Y."/>
            <person name="Dao M.D."/>
            <person name="Das B."/>
            <person name="Davila M.-L."/>
            <person name="Davy-Carroll L."/>
            <person name="Denson S."/>
            <person name="Dinh H."/>
            <person name="Ebong V.E."/>
            <person name="Edwards J.R."/>
            <person name="Egan A."/>
            <person name="El-Daye J."/>
            <person name="Escobedo L."/>
            <person name="Fernandez S."/>
            <person name="Fernando P.R."/>
            <person name="Flagg N."/>
            <person name="Forbes L.D."/>
            <person name="Fowler R.G."/>
            <person name="Fu Q."/>
            <person name="Gabisi R.A."/>
            <person name="Ganer J."/>
            <person name="Garbino Pronczuk A."/>
            <person name="Garcia R.M."/>
            <person name="Garner T."/>
            <person name="Garrett T.E."/>
            <person name="Gonzalez D.A."/>
            <person name="Hamid H."/>
            <person name="Hawkins E.S."/>
            <person name="Hirani K."/>
            <person name="Hogues M.E."/>
            <person name="Hollins B."/>
            <person name="Hsiao C.-H."/>
            <person name="Jabil R."/>
            <person name="James M.L."/>
            <person name="Jhangiani S.N."/>
            <person name="Johnson B."/>
            <person name="Johnson Q."/>
            <person name="Joshi V."/>
            <person name="Kalu J.B."/>
            <person name="Kam C."/>
            <person name="Kashfia A."/>
            <person name="Keebler J."/>
            <person name="Kisamo H."/>
            <person name="Kovar C.L."/>
            <person name="Lago L.A."/>
            <person name="Lai C.-Y."/>
            <person name="Laidlaw J."/>
            <person name="Lara F."/>
            <person name="Le T.-K."/>
            <person name="Lee S.L."/>
            <person name="Legall F.H."/>
            <person name="Lemon S.J."/>
            <person name="Lewis L.R."/>
            <person name="Li B."/>
            <person name="Liu Y."/>
            <person name="Liu Y.-S."/>
            <person name="Lopez J."/>
            <person name="Lozado R.J."/>
            <person name="Lu J."/>
            <person name="Madu R.C."/>
            <person name="Maheshwari M."/>
            <person name="Maheshwari R."/>
            <person name="Malloy K."/>
            <person name="Martinez E."/>
            <person name="Mathew T."/>
            <person name="Mercado I.C."/>
            <person name="Mercado C."/>
            <person name="Meyer B."/>
            <person name="Montgomery K."/>
            <person name="Morgan M.B."/>
            <person name="Munidasa M."/>
            <person name="Nazareth L.V."/>
            <person name="Nelson J."/>
            <person name="Ng B.M."/>
            <person name="Nguyen N.B."/>
            <person name="Nguyen P.Q."/>
            <person name="Nguyen T."/>
            <person name="Obregon M."/>
            <person name="Okwuonu G.O."/>
            <person name="Onwere C.G."/>
            <person name="Orozco G."/>
            <person name="Parra A."/>
            <person name="Patel S."/>
            <person name="Patil S."/>
            <person name="Perez A."/>
            <person name="Perez Y."/>
            <person name="Pham C."/>
            <person name="Primus E.L."/>
            <person name="Pu L.-L."/>
            <person name="Puazo M."/>
            <person name="Qin X."/>
            <person name="Quiroz J.B."/>
            <person name="Reese J."/>
            <person name="Richards S."/>
            <person name="Rives C.M."/>
            <person name="Robberts R."/>
            <person name="Ruiz S.J."/>
            <person name="Ruiz M.J."/>
            <person name="Santibanez J."/>
            <person name="Schneider B.W."/>
            <person name="Sisson I."/>
            <person name="Smith M."/>
            <person name="Sodergren E."/>
            <person name="Song X.-Z."/>
            <person name="Song B.B."/>
            <person name="Summersgill H."/>
            <person name="Thelus R."/>
            <person name="Thornton R.D."/>
            <person name="Trejos Z.Y."/>
            <person name="Usmani K."/>
            <person name="Vattathil S."/>
            <person name="Villasana D."/>
            <person name="Walker D.L."/>
            <person name="Wang S."/>
            <person name="Wang K."/>
            <person name="White C.S."/>
            <person name="Williams A.C."/>
            <person name="Williamson J."/>
            <person name="Wilson K."/>
            <person name="Woghiren I.O."/>
            <person name="Woodworth J.R."/>
            <person name="Worley K.C."/>
            <person name="Wright R.A."/>
            <person name="Wu W."/>
            <person name="Young L."/>
            <person name="Zhang L."/>
            <person name="Zhang J."/>
            <person name="Zhu Y."/>
            <person name="Muzny D.M."/>
            <person name="Weinstock G."/>
            <person name="Gibbs R.A."/>
        </authorList>
    </citation>
    <scope>NUCLEOTIDE SEQUENCE [LARGE SCALE GENOMIC DNA]</scope>
    <source>
        <strain evidence="3">LSR1</strain>
    </source>
</reference>
<dbReference type="PANTHER" id="PTHR47331:SF6">
    <property type="entry name" value="DOUBLECORTIN DOMAIN-CONTAINING PROTEIN"/>
    <property type="match status" value="1"/>
</dbReference>
<keyword evidence="3" id="KW-1185">Reference proteome</keyword>
<dbReference type="OrthoDB" id="6625409at2759"/>
<accession>A0A8R2F819</accession>
<feature type="transmembrane region" description="Helical" evidence="1">
    <location>
        <begin position="12"/>
        <end position="31"/>
    </location>
</feature>
<keyword evidence="1" id="KW-0472">Membrane</keyword>
<keyword evidence="1" id="KW-1133">Transmembrane helix</keyword>
<organism evidence="2 3">
    <name type="scientific">Acyrthosiphon pisum</name>
    <name type="common">Pea aphid</name>
    <dbReference type="NCBI Taxonomy" id="7029"/>
    <lineage>
        <taxon>Eukaryota</taxon>
        <taxon>Metazoa</taxon>
        <taxon>Ecdysozoa</taxon>
        <taxon>Arthropoda</taxon>
        <taxon>Hexapoda</taxon>
        <taxon>Insecta</taxon>
        <taxon>Pterygota</taxon>
        <taxon>Neoptera</taxon>
        <taxon>Paraneoptera</taxon>
        <taxon>Hemiptera</taxon>
        <taxon>Sternorrhyncha</taxon>
        <taxon>Aphidomorpha</taxon>
        <taxon>Aphidoidea</taxon>
        <taxon>Aphididae</taxon>
        <taxon>Macrosiphini</taxon>
        <taxon>Acyrthosiphon</taxon>
    </lineage>
</organism>
<dbReference type="KEGG" id="api:103309124"/>
<name>A0A8R2F819_ACYPI</name>
<dbReference type="EnsemblMetazoa" id="XM_008183802.1">
    <property type="protein sequence ID" value="XP_008182024.1"/>
    <property type="gene ID" value="LOC103309124"/>
</dbReference>